<evidence type="ECO:0000313" key="3">
    <source>
        <dbReference type="Proteomes" id="UP000733744"/>
    </source>
</evidence>
<feature type="compositionally biased region" description="Basic and acidic residues" evidence="1">
    <location>
        <begin position="41"/>
        <end position="53"/>
    </location>
</feature>
<evidence type="ECO:0000256" key="1">
    <source>
        <dbReference type="SAM" id="MobiDB-lite"/>
    </source>
</evidence>
<reference evidence="2 3" key="1">
    <citation type="journal article" date="2019" name="Antonie Van Leeuwenhoek">
        <title>Description of 'Ca. Methylobacter oryzae' KRF1, a novel species from the environmentally important Methylobacter clade 2.</title>
        <authorList>
            <person name="Khatri K."/>
            <person name="Mohite J.A."/>
            <person name="Pandit P.S."/>
            <person name="Bahulikar R."/>
            <person name="Rahalkar M.C."/>
        </authorList>
    </citation>
    <scope>NUCLEOTIDE SEQUENCE [LARGE SCALE GENOMIC DNA]</scope>
    <source>
        <strain evidence="2 3">KRF1</strain>
    </source>
</reference>
<name>A0ABY3CE04_9GAMM</name>
<organism evidence="2 3">
    <name type="scientific">Candidatus Methylobacter oryzae</name>
    <dbReference type="NCBI Taxonomy" id="2497749"/>
    <lineage>
        <taxon>Bacteria</taxon>
        <taxon>Pseudomonadati</taxon>
        <taxon>Pseudomonadota</taxon>
        <taxon>Gammaproteobacteria</taxon>
        <taxon>Methylococcales</taxon>
        <taxon>Methylococcaceae</taxon>
        <taxon>Methylobacter</taxon>
    </lineage>
</organism>
<accession>A0ABY3CE04</accession>
<dbReference type="Proteomes" id="UP000733744">
    <property type="component" value="Unassembled WGS sequence"/>
</dbReference>
<keyword evidence="3" id="KW-1185">Reference proteome</keyword>
<gene>
    <name evidence="2" type="ORF">EKO24_004620</name>
</gene>
<feature type="region of interest" description="Disordered" evidence="1">
    <location>
        <begin position="39"/>
        <end position="65"/>
    </location>
</feature>
<comment type="caution">
    <text evidence="2">The sequence shown here is derived from an EMBL/GenBank/DDBJ whole genome shotgun (WGS) entry which is preliminary data.</text>
</comment>
<dbReference type="EMBL" id="RYFG02000024">
    <property type="protein sequence ID" value="TRX00925.1"/>
    <property type="molecule type" value="Genomic_DNA"/>
</dbReference>
<protein>
    <submittedName>
        <fullName evidence="2">Uncharacterized protein</fullName>
    </submittedName>
</protein>
<evidence type="ECO:0000313" key="2">
    <source>
        <dbReference type="EMBL" id="TRX00925.1"/>
    </source>
</evidence>
<proteinExistence type="predicted"/>
<feature type="non-terminal residue" evidence="2">
    <location>
        <position position="1"/>
    </location>
</feature>
<sequence length="65" mass="7217">RALPALALRAPLASQSAPGGLVFGYFLFDCMDAGGTTPRMGEVESRLEQRSRATQEQLPRRRKRK</sequence>